<evidence type="ECO:0000313" key="2">
    <source>
        <dbReference type="Proteomes" id="UP000823486"/>
    </source>
</evidence>
<keyword evidence="2" id="KW-1185">Reference proteome</keyword>
<dbReference type="EMBL" id="JAFBFI010000009">
    <property type="protein sequence ID" value="MBM7692982.1"/>
    <property type="molecule type" value="Genomic_DNA"/>
</dbReference>
<dbReference type="RefSeq" id="WP_275585072.1">
    <property type="nucleotide sequence ID" value="NZ_JAFBFI010000009.1"/>
</dbReference>
<sequence length="43" mass="5067">MKINKKPYLIAEILLLRGLPEYVIKTITRLADDELQALKQKWV</sequence>
<reference evidence="1 2" key="1">
    <citation type="submission" date="2021-01" db="EMBL/GenBank/DDBJ databases">
        <title>Genomic Encyclopedia of Type Strains, Phase IV (KMG-IV): sequencing the most valuable type-strain genomes for metagenomic binning, comparative biology and taxonomic classification.</title>
        <authorList>
            <person name="Goeker M."/>
        </authorList>
    </citation>
    <scope>NUCLEOTIDE SEQUENCE [LARGE SCALE GENOMIC DNA]</scope>
    <source>
        <strain evidence="1 2">DSM 105482</strain>
    </source>
</reference>
<protein>
    <submittedName>
        <fullName evidence="1">Uncharacterized protein</fullName>
    </submittedName>
</protein>
<evidence type="ECO:0000313" key="1">
    <source>
        <dbReference type="EMBL" id="MBM7692982.1"/>
    </source>
</evidence>
<organism evidence="1 2">
    <name type="scientific">Peribacillus deserti</name>
    <dbReference type="NCBI Taxonomy" id="673318"/>
    <lineage>
        <taxon>Bacteria</taxon>
        <taxon>Bacillati</taxon>
        <taxon>Bacillota</taxon>
        <taxon>Bacilli</taxon>
        <taxon>Bacillales</taxon>
        <taxon>Bacillaceae</taxon>
        <taxon>Peribacillus</taxon>
    </lineage>
</organism>
<dbReference type="Proteomes" id="UP000823486">
    <property type="component" value="Unassembled WGS sequence"/>
</dbReference>
<comment type="caution">
    <text evidence="1">The sequence shown here is derived from an EMBL/GenBank/DDBJ whole genome shotgun (WGS) entry which is preliminary data.</text>
</comment>
<gene>
    <name evidence="1" type="ORF">JOC77_002413</name>
</gene>
<accession>A0ABS2QIQ5</accession>
<proteinExistence type="predicted"/>
<name>A0ABS2QIQ5_9BACI</name>